<feature type="compositionally biased region" description="Pro residues" evidence="1">
    <location>
        <begin position="124"/>
        <end position="134"/>
    </location>
</feature>
<evidence type="ECO:0000313" key="2">
    <source>
        <dbReference type="EMBL" id="KAH9637092.1"/>
    </source>
</evidence>
<dbReference type="EMBL" id="JACEFF010000451">
    <property type="protein sequence ID" value="KAH9637092.1"/>
    <property type="molecule type" value="Genomic_DNA"/>
</dbReference>
<evidence type="ECO:0000313" key="3">
    <source>
        <dbReference type="Proteomes" id="UP000814243"/>
    </source>
</evidence>
<feature type="compositionally biased region" description="Low complexity" evidence="1">
    <location>
        <begin position="40"/>
        <end position="49"/>
    </location>
</feature>
<evidence type="ECO:0000256" key="1">
    <source>
        <dbReference type="SAM" id="MobiDB-lite"/>
    </source>
</evidence>
<gene>
    <name evidence="2" type="ORF">HF086_013908</name>
</gene>
<reference evidence="2" key="1">
    <citation type="journal article" date="2021" name="G3 (Bethesda)">
        <title>Genome and transcriptome analysis of the beet armyworm Spodoptera exigua reveals targets for pest control. .</title>
        <authorList>
            <person name="Simon S."/>
            <person name="Breeschoten T."/>
            <person name="Jansen H.J."/>
            <person name="Dirks R.P."/>
            <person name="Schranz M.E."/>
            <person name="Ros V.I.D."/>
        </authorList>
    </citation>
    <scope>NUCLEOTIDE SEQUENCE</scope>
    <source>
        <strain evidence="2">TB_SE_WUR_2020</strain>
    </source>
</reference>
<feature type="compositionally biased region" description="Basic residues" evidence="1">
    <location>
        <begin position="50"/>
        <end position="60"/>
    </location>
</feature>
<name>A0A922MHL7_SPOEX</name>
<dbReference type="AlphaFoldDB" id="A0A922MHL7"/>
<feature type="compositionally biased region" description="Low complexity" evidence="1">
    <location>
        <begin position="114"/>
        <end position="123"/>
    </location>
</feature>
<comment type="caution">
    <text evidence="2">The sequence shown here is derived from an EMBL/GenBank/DDBJ whole genome shotgun (WGS) entry which is preliminary data.</text>
</comment>
<dbReference type="Proteomes" id="UP000814243">
    <property type="component" value="Unassembled WGS sequence"/>
</dbReference>
<proteinExistence type="predicted"/>
<feature type="compositionally biased region" description="Low complexity" evidence="1">
    <location>
        <begin position="62"/>
        <end position="82"/>
    </location>
</feature>
<sequence>MGMGHTIQAVNVGLLQRPRGAARALRPSGARPARAPPAPSTRASQTRGRVGSRGRDRPRRAAPPAAAASRVSAARPAAYSASLHAQPAPVPGAASQAQACGAPRKRRPRPAPQPRVSAASAKPAPIPARAPAPPSSARLAARYLAAARACLQARDRFARRLAVKRATARLPRTTGRAFTSAGRAPTGPGRTFSRALAAPACAGAVAAFDGRLALAALAAPGGDSASAAQRLLRAAASLPANERALSAAFAGRGVRHVDIGGGPARNRTSILISATLQQHAAAVGDQ</sequence>
<protein>
    <submittedName>
        <fullName evidence="2">Uncharacterized protein</fullName>
    </submittedName>
</protein>
<feature type="compositionally biased region" description="Low complexity" evidence="1">
    <location>
        <begin position="14"/>
        <end position="33"/>
    </location>
</feature>
<organism evidence="2 3">
    <name type="scientific">Spodoptera exigua</name>
    <name type="common">Beet armyworm</name>
    <name type="synonym">Noctua fulgens</name>
    <dbReference type="NCBI Taxonomy" id="7107"/>
    <lineage>
        <taxon>Eukaryota</taxon>
        <taxon>Metazoa</taxon>
        <taxon>Ecdysozoa</taxon>
        <taxon>Arthropoda</taxon>
        <taxon>Hexapoda</taxon>
        <taxon>Insecta</taxon>
        <taxon>Pterygota</taxon>
        <taxon>Neoptera</taxon>
        <taxon>Endopterygota</taxon>
        <taxon>Lepidoptera</taxon>
        <taxon>Glossata</taxon>
        <taxon>Ditrysia</taxon>
        <taxon>Noctuoidea</taxon>
        <taxon>Noctuidae</taxon>
        <taxon>Amphipyrinae</taxon>
        <taxon>Spodoptera</taxon>
    </lineage>
</organism>
<feature type="region of interest" description="Disordered" evidence="1">
    <location>
        <begin position="14"/>
        <end position="134"/>
    </location>
</feature>
<accession>A0A922MHL7</accession>